<name>A0A1S9R8R7_PENBI</name>
<feature type="signal peptide" evidence="3">
    <location>
        <begin position="1"/>
        <end position="19"/>
    </location>
</feature>
<evidence type="ECO:0000313" key="5">
    <source>
        <dbReference type="EMBL" id="OOQ81887.1"/>
    </source>
</evidence>
<evidence type="ECO:0000259" key="4">
    <source>
        <dbReference type="Pfam" id="PF24866"/>
    </source>
</evidence>
<feature type="compositionally biased region" description="Gly residues" evidence="1">
    <location>
        <begin position="55"/>
        <end position="66"/>
    </location>
</feature>
<keyword evidence="2" id="KW-1133">Transmembrane helix</keyword>
<feature type="region of interest" description="Disordered" evidence="1">
    <location>
        <begin position="305"/>
        <end position="329"/>
    </location>
</feature>
<evidence type="ECO:0000256" key="2">
    <source>
        <dbReference type="SAM" id="Phobius"/>
    </source>
</evidence>
<evidence type="ECO:0000313" key="6">
    <source>
        <dbReference type="Proteomes" id="UP000190744"/>
    </source>
</evidence>
<reference evidence="6" key="1">
    <citation type="submission" date="2015-09" db="EMBL/GenBank/DDBJ databases">
        <authorList>
            <person name="Fill T.P."/>
            <person name="Baretta J.F."/>
            <person name="de Almeida L.G."/>
            <person name="Rocha M."/>
            <person name="de Souza D.H."/>
            <person name="Malavazi I."/>
            <person name="Cerdeira L.T."/>
            <person name="Hong H."/>
            <person name="Samborskyy M."/>
            <person name="de Vasconcelos A.T."/>
            <person name="Leadlay P."/>
            <person name="Rodrigues-Filho E."/>
        </authorList>
    </citation>
    <scope>NUCLEOTIDE SEQUENCE [LARGE SCALE GENOMIC DNA]</scope>
    <source>
        <strain evidence="6">LaBioMMi 136</strain>
    </source>
</reference>
<feature type="compositionally biased region" description="Gly residues" evidence="1">
    <location>
        <begin position="83"/>
        <end position="92"/>
    </location>
</feature>
<dbReference type="EMBL" id="LJBN01000235">
    <property type="protein sequence ID" value="OOQ81887.1"/>
    <property type="molecule type" value="Genomic_DNA"/>
</dbReference>
<feature type="region of interest" description="Disordered" evidence="1">
    <location>
        <begin position="46"/>
        <end position="176"/>
    </location>
</feature>
<dbReference type="Proteomes" id="UP000190744">
    <property type="component" value="Unassembled WGS sequence"/>
</dbReference>
<dbReference type="Pfam" id="PF24866">
    <property type="entry name" value="DUF7732"/>
    <property type="match status" value="1"/>
</dbReference>
<feature type="compositionally biased region" description="Gly residues" evidence="1">
    <location>
        <begin position="111"/>
        <end position="126"/>
    </location>
</feature>
<proteinExistence type="predicted"/>
<organism evidence="5 6">
    <name type="scientific">Penicillium brasilianum</name>
    <dbReference type="NCBI Taxonomy" id="104259"/>
    <lineage>
        <taxon>Eukaryota</taxon>
        <taxon>Fungi</taxon>
        <taxon>Dikarya</taxon>
        <taxon>Ascomycota</taxon>
        <taxon>Pezizomycotina</taxon>
        <taxon>Eurotiomycetes</taxon>
        <taxon>Eurotiomycetidae</taxon>
        <taxon>Eurotiales</taxon>
        <taxon>Aspergillaceae</taxon>
        <taxon>Penicillium</taxon>
    </lineage>
</organism>
<dbReference type="PANTHER" id="PTHR42091:SF1">
    <property type="entry name" value="CONSERVED GLYCINE-RICH PROTEIN (AFU_ORTHOLOGUE AFUA_7G02440)"/>
    <property type="match status" value="1"/>
</dbReference>
<evidence type="ECO:0000256" key="1">
    <source>
        <dbReference type="SAM" id="MobiDB-lite"/>
    </source>
</evidence>
<dbReference type="InterPro" id="IPR056634">
    <property type="entry name" value="DUF7732"/>
</dbReference>
<keyword evidence="2" id="KW-0812">Transmembrane</keyword>
<feature type="transmembrane region" description="Helical" evidence="2">
    <location>
        <begin position="333"/>
        <end position="354"/>
    </location>
</feature>
<keyword evidence="2" id="KW-0472">Membrane</keyword>
<protein>
    <recommendedName>
        <fullName evidence="4">DUF7732 domain-containing protein</fullName>
    </recommendedName>
</protein>
<dbReference type="PANTHER" id="PTHR42091">
    <property type="entry name" value="CONSERVED GLYCINE-RICH PROTEIN (AFU_ORTHOLOGUE AFUA_7G02440)"/>
    <property type="match status" value="1"/>
</dbReference>
<feature type="compositionally biased region" description="Low complexity" evidence="1">
    <location>
        <begin position="67"/>
        <end position="82"/>
    </location>
</feature>
<feature type="domain" description="DUF7732" evidence="4">
    <location>
        <begin position="189"/>
        <end position="310"/>
    </location>
</feature>
<feature type="chain" id="PRO_5012391024" description="DUF7732 domain-containing protein" evidence="3">
    <location>
        <begin position="20"/>
        <end position="356"/>
    </location>
</feature>
<feature type="compositionally biased region" description="Polar residues" evidence="1">
    <location>
        <begin position="128"/>
        <end position="138"/>
    </location>
</feature>
<feature type="compositionally biased region" description="Low complexity" evidence="1">
    <location>
        <begin position="93"/>
        <end position="110"/>
    </location>
</feature>
<evidence type="ECO:0000256" key="3">
    <source>
        <dbReference type="SAM" id="SignalP"/>
    </source>
</evidence>
<feature type="transmembrane region" description="Helical" evidence="2">
    <location>
        <begin position="211"/>
        <end position="232"/>
    </location>
</feature>
<accession>A0A1S9R8R7</accession>
<dbReference type="AlphaFoldDB" id="A0A1S9R8R7"/>
<comment type="caution">
    <text evidence="5">The sequence shown here is derived from an EMBL/GenBank/DDBJ whole genome shotgun (WGS) entry which is preliminary data.</text>
</comment>
<feature type="compositionally biased region" description="Low complexity" evidence="1">
    <location>
        <begin position="309"/>
        <end position="327"/>
    </location>
</feature>
<gene>
    <name evidence="5" type="ORF">PEBR_41253</name>
</gene>
<keyword evidence="3" id="KW-0732">Signal</keyword>
<feature type="compositionally biased region" description="Low complexity" evidence="1">
    <location>
        <begin position="139"/>
        <end position="150"/>
    </location>
</feature>
<sequence>MKLAWASTVLLLGSQGVTSLSIPFTSQSDLIERSSDTDLTTLDAQFVDLEKRRGGGGGGGRSGGGSSSSSSGSSSSSSSSGSSSGGSSGGRSGSSSSSSGSTSSSSNRGGSSSGGSGVTPSYGGGRYDSSNPSHGTTFGSSRSGSSGGSSWPWMWETGSSSGGAKTPKTKNQKPLNTITEAKTFGHNRYYAGGARSPYTAGARSTSGITPFLLPAAALAFFPGIWLAGAYAYNYPHGYNYHNNTNNKNESLPVVCLCEEYQECGCDDNNNSTYYESLFNGTQPRNTSMVRVANVNGTEKIVINGTLANGTTTDDGSSSSTSSTSTSGAAQGPLVTLINASGYWVMVAVVIATVWSF</sequence>